<feature type="transmembrane region" description="Helical" evidence="5">
    <location>
        <begin position="469"/>
        <end position="485"/>
    </location>
</feature>
<proteinExistence type="evidence at transcript level"/>
<protein>
    <submittedName>
        <fullName evidence="8">Transient receptor potential cation channel subfamily M member 3</fullName>
    </submittedName>
</protein>
<dbReference type="GO" id="GO:0030001">
    <property type="term" value="P:metal ion transport"/>
    <property type="evidence" value="ECO:0007669"/>
    <property type="project" value="TreeGrafter"/>
</dbReference>
<feature type="transmembrane region" description="Helical" evidence="5">
    <location>
        <begin position="526"/>
        <end position="551"/>
    </location>
</feature>
<dbReference type="Pfam" id="PF25508">
    <property type="entry name" value="TRPM2"/>
    <property type="match status" value="1"/>
</dbReference>
<dbReference type="InterPro" id="IPR050927">
    <property type="entry name" value="TRPM"/>
</dbReference>
<name>A0A1L3INW2_HOMAM</name>
<feature type="transmembrane region" description="Helical" evidence="5">
    <location>
        <begin position="432"/>
        <end position="449"/>
    </location>
</feature>
<evidence type="ECO:0000256" key="3">
    <source>
        <dbReference type="ARBA" id="ARBA00022989"/>
    </source>
</evidence>
<dbReference type="AlphaFoldDB" id="A0A1L3INW2"/>
<dbReference type="PANTHER" id="PTHR13800">
    <property type="entry name" value="TRANSIENT RECEPTOR POTENTIAL CATION CHANNEL, SUBFAMILY M, MEMBER 6"/>
    <property type="match status" value="1"/>
</dbReference>
<keyword evidence="3 5" id="KW-1133">Transmembrane helix</keyword>
<evidence type="ECO:0000259" key="7">
    <source>
        <dbReference type="Pfam" id="PF25508"/>
    </source>
</evidence>
<feature type="domain" description="TRPM-like" evidence="7">
    <location>
        <begin position="101"/>
        <end position="331"/>
    </location>
</feature>
<feature type="transmembrane region" description="Helical" evidence="5">
    <location>
        <begin position="350"/>
        <end position="370"/>
    </location>
</feature>
<evidence type="ECO:0000313" key="8">
    <source>
        <dbReference type="EMBL" id="APG53783.1"/>
    </source>
</evidence>
<sequence>MTIHTPSGRFIMRKGHRAQLVNRISITMREIKSFPEKQKCADLLIECCTKVNMITIFDINSNEDMDKYILYALLTGEDVTSMQDQLSLALLWDRPDIAECEIFPAQKNWPSGALEDLMTTALLEEKVEFVKLFTMNGLVMADYLTVKKLRHLYNEACIPNSHLMRLLQRASQNNYHYLFHVHNVLQAMMRRHHDDIYTSDTPQAQSDNPSINYLTFEDPYMELLLWAIFSRRAWLANYLWQRCNSPLCAAIAASCLYQSLWRSLGAKNTDILEEYNKNKNTFELFAVNLLGVCYQQDVINALGLVERRNAKWGNSDCLELAVMANDLIFISTPAAQASVELNWRRGMSRAPFFAVIIANVFPLLIFWPRFFRFQKLGDNGGELTIPQKMVVFYKSPISKFCAHSTAFVIFLIVYAYVVLFDFKYEMSITEKFLFVWICIYVIDEISEIISEQSLTLRGKISDWAGSVWNRFDIVAFFLAFLALGLRLHRQTFKWGRIAYAVNTNVFYCRLFRMYHVNYHLGPKLVIFYRMISEVLVFLALLVIFILGYGIASQALLHPSRDAGSLNSTSVSSIMEDVLLTPYWQMYGELLLDEAEVTCLMRCRRTVWRSGSLRCCD</sequence>
<feature type="transmembrane region" description="Helical" evidence="5">
    <location>
        <begin position="397"/>
        <end position="420"/>
    </location>
</feature>
<evidence type="ECO:0000256" key="4">
    <source>
        <dbReference type="ARBA" id="ARBA00023136"/>
    </source>
</evidence>
<comment type="subcellular location">
    <subcellularLocation>
        <location evidence="1">Membrane</location>
        <topology evidence="1">Multi-pass membrane protein</topology>
    </subcellularLocation>
</comment>
<dbReference type="InterPro" id="IPR057366">
    <property type="entry name" value="TRPM-like"/>
</dbReference>
<evidence type="ECO:0000259" key="6">
    <source>
        <dbReference type="Pfam" id="PF00520"/>
    </source>
</evidence>
<keyword evidence="2 5" id="KW-0812">Transmembrane</keyword>
<dbReference type="PANTHER" id="PTHR13800:SF1">
    <property type="entry name" value="TRANSIENT RECEPTOR POTENTIAL CATION CHANNEL TRPM"/>
    <property type="match status" value="1"/>
</dbReference>
<evidence type="ECO:0000256" key="2">
    <source>
        <dbReference type="ARBA" id="ARBA00022692"/>
    </source>
</evidence>
<organism evidence="8">
    <name type="scientific">Homarus americanus</name>
    <name type="common">American lobster</name>
    <dbReference type="NCBI Taxonomy" id="6706"/>
    <lineage>
        <taxon>Eukaryota</taxon>
        <taxon>Metazoa</taxon>
        <taxon>Ecdysozoa</taxon>
        <taxon>Arthropoda</taxon>
        <taxon>Crustacea</taxon>
        <taxon>Multicrustacea</taxon>
        <taxon>Malacostraca</taxon>
        <taxon>Eumalacostraca</taxon>
        <taxon>Eucarida</taxon>
        <taxon>Decapoda</taxon>
        <taxon>Pleocyemata</taxon>
        <taxon>Astacidea</taxon>
        <taxon>Nephropoidea</taxon>
        <taxon>Nephropidae</taxon>
        <taxon>Homarus</taxon>
    </lineage>
</organism>
<dbReference type="GO" id="GO:0005261">
    <property type="term" value="F:monoatomic cation channel activity"/>
    <property type="evidence" value="ECO:0007669"/>
    <property type="project" value="TreeGrafter"/>
</dbReference>
<dbReference type="EMBL" id="KX037439">
    <property type="protein sequence ID" value="APG53783.1"/>
    <property type="molecule type" value="mRNA"/>
</dbReference>
<feature type="domain" description="Ion transport" evidence="6">
    <location>
        <begin position="407"/>
        <end position="556"/>
    </location>
</feature>
<accession>A0A1L3INW2</accession>
<keyword evidence="8" id="KW-0675">Receptor</keyword>
<evidence type="ECO:0000256" key="1">
    <source>
        <dbReference type="ARBA" id="ARBA00004141"/>
    </source>
</evidence>
<dbReference type="InterPro" id="IPR005821">
    <property type="entry name" value="Ion_trans_dom"/>
</dbReference>
<dbReference type="Pfam" id="PF00520">
    <property type="entry name" value="Ion_trans"/>
    <property type="match status" value="1"/>
</dbReference>
<evidence type="ECO:0000256" key="5">
    <source>
        <dbReference type="SAM" id="Phobius"/>
    </source>
</evidence>
<dbReference type="GO" id="GO:0005886">
    <property type="term" value="C:plasma membrane"/>
    <property type="evidence" value="ECO:0007669"/>
    <property type="project" value="TreeGrafter"/>
</dbReference>
<reference evidence="8" key="1">
    <citation type="submission" date="2016-04" db="EMBL/GenBank/DDBJ databases">
        <title>Ion channel discovery via a de novo neural transcriptome of the American lobster (Homarus americanus) and Jonah crab (Cancer borealis).</title>
        <authorList>
            <person name="Schulz D.J."/>
            <person name="Marder E."/>
            <person name="Northcutt A.J."/>
        </authorList>
    </citation>
    <scope>NUCLEOTIDE SEQUENCE</scope>
</reference>
<keyword evidence="4 5" id="KW-0472">Membrane</keyword>
<dbReference type="OrthoDB" id="6411402at2759"/>